<dbReference type="PANTHER" id="PTHR36434:SF1">
    <property type="entry name" value="MEMBRANE PROTEASE YUGP-RELATED"/>
    <property type="match status" value="1"/>
</dbReference>
<keyword evidence="1" id="KW-1133">Transmembrane helix</keyword>
<evidence type="ECO:0000313" key="3">
    <source>
        <dbReference type="Proteomes" id="UP000011758"/>
    </source>
</evidence>
<gene>
    <name evidence="2" type="ORF">HMPREF9943_00447</name>
</gene>
<evidence type="ECO:0000313" key="2">
    <source>
        <dbReference type="EMBL" id="EMD17294.1"/>
    </source>
</evidence>
<feature type="transmembrane region" description="Helical" evidence="1">
    <location>
        <begin position="154"/>
        <end position="175"/>
    </location>
</feature>
<dbReference type="BioCyc" id="ECAT999415-HMP:GTTI-457-MONOMER"/>
<feature type="transmembrane region" description="Helical" evidence="1">
    <location>
        <begin position="208"/>
        <end position="229"/>
    </location>
</feature>
<keyword evidence="1" id="KW-0472">Membrane</keyword>
<feature type="transmembrane region" description="Helical" evidence="1">
    <location>
        <begin position="12"/>
        <end position="29"/>
    </location>
</feature>
<protein>
    <recommendedName>
        <fullName evidence="4">Zn-dependent protease</fullName>
    </recommendedName>
</protein>
<dbReference type="eggNOG" id="COG2738">
    <property type="taxonomic scope" value="Bacteria"/>
</dbReference>
<dbReference type="Proteomes" id="UP000011758">
    <property type="component" value="Unassembled WGS sequence"/>
</dbReference>
<dbReference type="PANTHER" id="PTHR36434">
    <property type="entry name" value="MEMBRANE PROTEASE YUGP-RELATED"/>
    <property type="match status" value="1"/>
</dbReference>
<sequence length="235" mass="26549">MLWWYLYSNPYYLLGTVFVGIAMIFSLYAQTKVRNAYTKYRMVRNHLNMTGAQVAREILDANGMRDVPVQMVSGELTDHFDPRKRTVNLSADIYQGTSISSMAIAAHECGHAIQWHKNWGPIKFRDRLAPLCSVSNTLGWVAIMIGLIMGHTRIAWIGFFLMLGILLFQLVTLPVEFDASKRGLEILEGHYLYADETDQARYVLSGAALTYVAATFATIASLLRIFLLINSSNRD</sequence>
<reference evidence="2 3" key="1">
    <citation type="submission" date="2013-02" db="EMBL/GenBank/DDBJ databases">
        <title>The Genome Sequence of Lactobacillus catenaformis F0143.</title>
        <authorList>
            <consortium name="The Broad Institute Genome Sequencing Platform"/>
            <person name="Earl A."/>
            <person name="Ward D."/>
            <person name="Feldgarden M."/>
            <person name="Gevers D."/>
            <person name="Izard J."/>
            <person name="Blanton J.M."/>
            <person name="Mathney J."/>
            <person name="Dewhirst F.E."/>
            <person name="Young S.K."/>
            <person name="Zeng Q."/>
            <person name="Gargeya S."/>
            <person name="Fitzgerald M."/>
            <person name="Haas B."/>
            <person name="Abouelleil A."/>
            <person name="Alvarado L."/>
            <person name="Arachchi H.M."/>
            <person name="Berlin A."/>
            <person name="Chapman S.B."/>
            <person name="Gearin G."/>
            <person name="Goldberg J."/>
            <person name="Griggs A."/>
            <person name="Gujja S."/>
            <person name="Hansen M."/>
            <person name="Heiman D."/>
            <person name="Howarth C."/>
            <person name="Larimer J."/>
            <person name="Lui A."/>
            <person name="MacDonald P.J.P."/>
            <person name="McCowen C."/>
            <person name="Montmayeur A."/>
            <person name="Murphy C."/>
            <person name="Neiman D."/>
            <person name="Pearson M."/>
            <person name="Priest M."/>
            <person name="Roberts A."/>
            <person name="Saif S."/>
            <person name="Shea T."/>
            <person name="Sisk P."/>
            <person name="Stolte C."/>
            <person name="Sykes S."/>
            <person name="Wortman J."/>
            <person name="Nusbaum C."/>
            <person name="Birren B."/>
        </authorList>
    </citation>
    <scope>NUCLEOTIDE SEQUENCE [LARGE SCALE GENOMIC DNA]</scope>
    <source>
        <strain evidence="2 3">OT 569</strain>
    </source>
</reference>
<name>M2PNZ6_9FIRM</name>
<dbReference type="Pfam" id="PF04298">
    <property type="entry name" value="Zn_peptidase_2"/>
    <property type="match status" value="1"/>
</dbReference>
<dbReference type="STRING" id="999415.HMPREF9943_00447"/>
<comment type="caution">
    <text evidence="2">The sequence shown here is derived from an EMBL/GenBank/DDBJ whole genome shotgun (WGS) entry which is preliminary data.</text>
</comment>
<dbReference type="InterPro" id="IPR007395">
    <property type="entry name" value="Zn_peptidase_2"/>
</dbReference>
<evidence type="ECO:0008006" key="4">
    <source>
        <dbReference type="Google" id="ProtNLM"/>
    </source>
</evidence>
<dbReference type="RefSeq" id="WP_004801648.1">
    <property type="nucleotide sequence ID" value="NZ_AUGJ01000015.1"/>
</dbReference>
<dbReference type="EMBL" id="AGEJ01000008">
    <property type="protein sequence ID" value="EMD17294.1"/>
    <property type="molecule type" value="Genomic_DNA"/>
</dbReference>
<accession>M2PNZ6</accession>
<dbReference type="PATRIC" id="fig|999415.3.peg.442"/>
<dbReference type="AlphaFoldDB" id="M2PNZ6"/>
<dbReference type="OrthoDB" id="9784298at2"/>
<keyword evidence="3" id="KW-1185">Reference proteome</keyword>
<organism evidence="2 3">
    <name type="scientific">Eggerthia catenaformis OT 569 = DSM 20559</name>
    <dbReference type="NCBI Taxonomy" id="999415"/>
    <lineage>
        <taxon>Bacteria</taxon>
        <taxon>Bacillati</taxon>
        <taxon>Bacillota</taxon>
        <taxon>Erysipelotrichia</taxon>
        <taxon>Erysipelotrichales</taxon>
        <taxon>Coprobacillaceae</taxon>
        <taxon>Eggerthia</taxon>
    </lineage>
</organism>
<evidence type="ECO:0000256" key="1">
    <source>
        <dbReference type="SAM" id="Phobius"/>
    </source>
</evidence>
<keyword evidence="1" id="KW-0812">Transmembrane</keyword>
<proteinExistence type="predicted"/>